<dbReference type="Proteomes" id="UP000181790">
    <property type="component" value="Unassembled WGS sequence"/>
</dbReference>
<reference evidence="1 2" key="1">
    <citation type="submission" date="2016-10" db="EMBL/GenBank/DDBJ databases">
        <title>Arsenicibacter rosenii gen. nov., sp. nov., an efficient arsenic-methylating bacterium isolated from an arsenic-contaminated paddy soil.</title>
        <authorList>
            <person name="Huang K."/>
        </authorList>
    </citation>
    <scope>NUCLEOTIDE SEQUENCE [LARGE SCALE GENOMIC DNA]</scope>
    <source>
        <strain evidence="1 2">SM-1</strain>
    </source>
</reference>
<gene>
    <name evidence="1" type="ORF">BLX24_12930</name>
</gene>
<proteinExistence type="predicted"/>
<organism evidence="1 2">
    <name type="scientific">Arsenicibacter rosenii</name>
    <dbReference type="NCBI Taxonomy" id="1750698"/>
    <lineage>
        <taxon>Bacteria</taxon>
        <taxon>Pseudomonadati</taxon>
        <taxon>Bacteroidota</taxon>
        <taxon>Cytophagia</taxon>
        <taxon>Cytophagales</taxon>
        <taxon>Spirosomataceae</taxon>
        <taxon>Arsenicibacter</taxon>
    </lineage>
</organism>
<dbReference type="AlphaFoldDB" id="A0A1S2VK46"/>
<evidence type="ECO:0000313" key="2">
    <source>
        <dbReference type="Proteomes" id="UP000181790"/>
    </source>
</evidence>
<dbReference type="OrthoDB" id="907855at2"/>
<accession>A0A1S2VK46</accession>
<protein>
    <submittedName>
        <fullName evidence="1">Uncharacterized protein</fullName>
    </submittedName>
</protein>
<keyword evidence="2" id="KW-1185">Reference proteome</keyword>
<dbReference type="RefSeq" id="WP_071503555.1">
    <property type="nucleotide sequence ID" value="NZ_MORL01000005.1"/>
</dbReference>
<dbReference type="EMBL" id="MORL01000005">
    <property type="protein sequence ID" value="OIN59103.1"/>
    <property type="molecule type" value="Genomic_DNA"/>
</dbReference>
<comment type="caution">
    <text evidence="1">The sequence shown here is derived from an EMBL/GenBank/DDBJ whole genome shotgun (WGS) entry which is preliminary data.</text>
</comment>
<name>A0A1S2VK46_9BACT</name>
<evidence type="ECO:0000313" key="1">
    <source>
        <dbReference type="EMBL" id="OIN59103.1"/>
    </source>
</evidence>
<sequence>MAQSLTIETYPNWVNLGQWINQGLEKAAYRPAGSIDGRKTILYQKRRDLDPNTIIGRGGIVALGNPSSELAANKAFLWVTGSTIMSVIGGSGWTSGSGTFAQGEYCAQALGMGPNGLGYGFEGYEFAQEGPLTDPNPPICLYDDHPFAQGFYTKRKQMYASAGRSLPTSGGNYGSFDMYNRVMNTGFRVDGTPVSPTHSHFKDYYIDKDHARTCCSYLVAGRDSIYDANVRYYPTNFDYARDFYTVLHAMEVMKKGSNGKVYLHIWPLIEQVSKDDNGNHTLHINHNYERQLLSPRGRYVTGEHPMIDFDFNVAINLFAGYMDGDGVLGWDNPQLFSTDINKVTPPNPHPTPDRAAYSEWFPEIAGTPAPVGGTSGMSDNERIAYGYPELPLTHQDAILVAEHLKQSMSQTAGESFVHLPYTVTAQAFGFGATFTPVNISRSVQFDGSTLLHDAAANDSYWDPSGRRGRGVLKGRIKRAGGTTYFSGAYFDPSLTKSQRERITPVIDGYSIGEITVQGGKVTVFNGQL</sequence>